<keyword evidence="7" id="KW-1185">Reference proteome</keyword>
<evidence type="ECO:0000256" key="3">
    <source>
        <dbReference type="ARBA" id="ARBA00022605"/>
    </source>
</evidence>
<evidence type="ECO:0000256" key="2">
    <source>
        <dbReference type="ARBA" id="ARBA00022571"/>
    </source>
</evidence>
<dbReference type="Gene3D" id="1.10.40.30">
    <property type="entry name" value="Fumarase/aspartase (C-terminal domain)"/>
    <property type="match status" value="1"/>
</dbReference>
<dbReference type="GO" id="GO:0004056">
    <property type="term" value="F:argininosuccinate lyase activity"/>
    <property type="evidence" value="ECO:0007669"/>
    <property type="project" value="UniProtKB-EC"/>
</dbReference>
<dbReference type="GO" id="GO:0005829">
    <property type="term" value="C:cytosol"/>
    <property type="evidence" value="ECO:0007669"/>
    <property type="project" value="TreeGrafter"/>
</dbReference>
<gene>
    <name evidence="6" type="ORF">F9U64_07225</name>
</gene>
<dbReference type="FunFam" id="1.10.40.30:FF:000001">
    <property type="entry name" value="Argininosuccinate lyase"/>
    <property type="match status" value="1"/>
</dbReference>
<keyword evidence="4 6" id="KW-0456">Lyase</keyword>
<dbReference type="EC" id="4.3.2.1" evidence="1"/>
<keyword evidence="2" id="KW-0055">Arginine biosynthesis</keyword>
<dbReference type="PANTHER" id="PTHR43814:SF1">
    <property type="entry name" value="ARGININOSUCCINATE LYASE"/>
    <property type="match status" value="1"/>
</dbReference>
<reference evidence="6 7" key="1">
    <citation type="submission" date="2019-10" db="EMBL/GenBank/DDBJ databases">
        <title>Gracilibacillus sp. nov. isolated from rice seeds.</title>
        <authorList>
            <person name="He S."/>
        </authorList>
    </citation>
    <scope>NUCLEOTIDE SEQUENCE [LARGE SCALE GENOMIC DNA]</scope>
    <source>
        <strain evidence="6 7">TD8</strain>
    </source>
</reference>
<dbReference type="PANTHER" id="PTHR43814">
    <property type="entry name" value="ARGININOSUCCINATE LYASE"/>
    <property type="match status" value="1"/>
</dbReference>
<dbReference type="SUPFAM" id="SSF48557">
    <property type="entry name" value="L-aspartase-like"/>
    <property type="match status" value="1"/>
</dbReference>
<organism evidence="6 7">
    <name type="scientific">Gracilibacillus oryzae</name>
    <dbReference type="NCBI Taxonomy" id="1672701"/>
    <lineage>
        <taxon>Bacteria</taxon>
        <taxon>Bacillati</taxon>
        <taxon>Bacillota</taxon>
        <taxon>Bacilli</taxon>
        <taxon>Bacillales</taxon>
        <taxon>Bacillaceae</taxon>
        <taxon>Gracilibacillus</taxon>
    </lineage>
</organism>
<sequence length="128" mass="14560">TMEVKKDNMYAAVAEDFSNATDLADYLVNKDLPFREAHAVVGQVVLHCIQENKYLLDVKLEEFKEFSELIEEDIYHVLAPETVVNARDIAGGTAKNRVEEQLNQSSSRLADSKKWIEEFAEKVNVLTK</sequence>
<dbReference type="EMBL" id="WEID01000031">
    <property type="protein sequence ID" value="KAB8137998.1"/>
    <property type="molecule type" value="Genomic_DNA"/>
</dbReference>
<dbReference type="Gene3D" id="1.20.200.10">
    <property type="entry name" value="Fumarase/aspartase (Central domain)"/>
    <property type="match status" value="1"/>
</dbReference>
<dbReference type="InterPro" id="IPR029419">
    <property type="entry name" value="Arg_succ_lyase_C"/>
</dbReference>
<proteinExistence type="predicted"/>
<accession>A0A7C8GV10</accession>
<dbReference type="Pfam" id="PF14698">
    <property type="entry name" value="ASL_C2"/>
    <property type="match status" value="1"/>
</dbReference>
<name>A0A7C8GV10_9BACI</name>
<evidence type="ECO:0000256" key="4">
    <source>
        <dbReference type="ARBA" id="ARBA00023239"/>
    </source>
</evidence>
<protein>
    <recommendedName>
        <fullName evidence="1">argininosuccinate lyase</fullName>
        <ecNumber evidence="1">4.3.2.1</ecNumber>
    </recommendedName>
</protein>
<feature type="domain" description="Argininosuccinate lyase C-terminal" evidence="5">
    <location>
        <begin position="17"/>
        <end position="85"/>
    </location>
</feature>
<dbReference type="InterPro" id="IPR009049">
    <property type="entry name" value="Argininosuccinate_lyase"/>
</dbReference>
<feature type="non-terminal residue" evidence="6">
    <location>
        <position position="1"/>
    </location>
</feature>
<evidence type="ECO:0000256" key="1">
    <source>
        <dbReference type="ARBA" id="ARBA00012338"/>
    </source>
</evidence>
<keyword evidence="3" id="KW-0028">Amino-acid biosynthesis</keyword>
<dbReference type="Proteomes" id="UP000480246">
    <property type="component" value="Unassembled WGS sequence"/>
</dbReference>
<dbReference type="AlphaFoldDB" id="A0A7C8GV10"/>
<dbReference type="InterPro" id="IPR008948">
    <property type="entry name" value="L-Aspartase-like"/>
</dbReference>
<comment type="caution">
    <text evidence="6">The sequence shown here is derived from an EMBL/GenBank/DDBJ whole genome shotgun (WGS) entry which is preliminary data.</text>
</comment>
<dbReference type="GO" id="GO:0042450">
    <property type="term" value="P:L-arginine biosynthetic process via ornithine"/>
    <property type="evidence" value="ECO:0007669"/>
    <property type="project" value="InterPro"/>
</dbReference>
<evidence type="ECO:0000259" key="5">
    <source>
        <dbReference type="Pfam" id="PF14698"/>
    </source>
</evidence>
<evidence type="ECO:0000313" key="7">
    <source>
        <dbReference type="Proteomes" id="UP000480246"/>
    </source>
</evidence>
<evidence type="ECO:0000313" key="6">
    <source>
        <dbReference type="EMBL" id="KAB8137998.1"/>
    </source>
</evidence>